<feature type="region of interest" description="Disordered" evidence="1">
    <location>
        <begin position="110"/>
        <end position="135"/>
    </location>
</feature>
<feature type="compositionally biased region" description="Basic and acidic residues" evidence="1">
    <location>
        <begin position="115"/>
        <end position="130"/>
    </location>
</feature>
<sequence>MTANTSLPVDTATMYATTALVLDEKAELPTADELNNLTLLYRGHLMLLIPEVEKAGLGLPEDDTARRRAHAGVAEARTRLDLEAGPTLPAQVAHAQRLARSVVCLLGHLENPGRAPDRRNHSSAKEDRVSEPTQTAFGMTVTDLNQTVRLGHPEGPCRRLPN</sequence>
<dbReference type="Pfam" id="PF19979">
    <property type="entry name" value="DUF6415"/>
    <property type="match status" value="1"/>
</dbReference>
<accession>A0ABZ1HDZ0</accession>
<dbReference type="GeneID" id="93931047"/>
<evidence type="ECO:0000313" key="3">
    <source>
        <dbReference type="Proteomes" id="UP001340816"/>
    </source>
</evidence>
<dbReference type="Proteomes" id="UP001340816">
    <property type="component" value="Chromosome"/>
</dbReference>
<protein>
    <submittedName>
        <fullName evidence="2">DUF6415 family natural product biosynthesis protein</fullName>
    </submittedName>
</protein>
<gene>
    <name evidence="2" type="ORF">OHB35_22305</name>
</gene>
<name>A0ABZ1HDZ0_STRPH</name>
<evidence type="ECO:0000313" key="2">
    <source>
        <dbReference type="EMBL" id="WSD15761.1"/>
    </source>
</evidence>
<keyword evidence="3" id="KW-1185">Reference proteome</keyword>
<dbReference type="EMBL" id="CP109135">
    <property type="protein sequence ID" value="WSD15761.1"/>
    <property type="molecule type" value="Genomic_DNA"/>
</dbReference>
<evidence type="ECO:0000256" key="1">
    <source>
        <dbReference type="SAM" id="MobiDB-lite"/>
    </source>
</evidence>
<proteinExistence type="predicted"/>
<dbReference type="InterPro" id="IPR046300">
    <property type="entry name" value="DUF6415"/>
</dbReference>
<reference evidence="2 3" key="1">
    <citation type="submission" date="2022-10" db="EMBL/GenBank/DDBJ databases">
        <title>The complete genomes of actinobacterial strains from the NBC collection.</title>
        <authorList>
            <person name="Joergensen T.S."/>
            <person name="Alvarez Arevalo M."/>
            <person name="Sterndorff E.B."/>
            <person name="Faurdal D."/>
            <person name="Vuksanovic O."/>
            <person name="Mourched A.-S."/>
            <person name="Charusanti P."/>
            <person name="Shaw S."/>
            <person name="Blin K."/>
            <person name="Weber T."/>
        </authorList>
    </citation>
    <scope>NUCLEOTIDE SEQUENCE [LARGE SCALE GENOMIC DNA]</scope>
    <source>
        <strain evidence="2 3">NBC 01752</strain>
    </source>
</reference>
<dbReference type="RefSeq" id="WP_326728903.1">
    <property type="nucleotide sequence ID" value="NZ_CP108011.1"/>
</dbReference>
<organism evidence="2 3">
    <name type="scientific">Streptomyces phaeochromogenes</name>
    <dbReference type="NCBI Taxonomy" id="1923"/>
    <lineage>
        <taxon>Bacteria</taxon>
        <taxon>Bacillati</taxon>
        <taxon>Actinomycetota</taxon>
        <taxon>Actinomycetes</taxon>
        <taxon>Kitasatosporales</taxon>
        <taxon>Streptomycetaceae</taxon>
        <taxon>Streptomyces</taxon>
        <taxon>Streptomyces phaeochromogenes group</taxon>
    </lineage>
</organism>